<dbReference type="EMBL" id="BAAAGU010000031">
    <property type="protein sequence ID" value="GAA0651748.1"/>
    <property type="molecule type" value="Genomic_DNA"/>
</dbReference>
<dbReference type="Pfam" id="PF13845">
    <property type="entry name" value="Septum_form"/>
    <property type="match status" value="1"/>
</dbReference>
<evidence type="ECO:0000256" key="2">
    <source>
        <dbReference type="SAM" id="Phobius"/>
    </source>
</evidence>
<evidence type="ECO:0000256" key="1">
    <source>
        <dbReference type="SAM" id="MobiDB-lite"/>
    </source>
</evidence>
<keyword evidence="2" id="KW-0472">Membrane</keyword>
<keyword evidence="2" id="KW-0812">Transmembrane</keyword>
<keyword evidence="2" id="KW-1133">Transmembrane helix</keyword>
<feature type="compositionally biased region" description="Pro residues" evidence="1">
    <location>
        <begin position="10"/>
        <end position="30"/>
    </location>
</feature>
<reference evidence="5 6" key="1">
    <citation type="journal article" date="2019" name="Int. J. Syst. Evol. Microbiol.">
        <title>The Global Catalogue of Microorganisms (GCM) 10K type strain sequencing project: providing services to taxonomists for standard genome sequencing and annotation.</title>
        <authorList>
            <consortium name="The Broad Institute Genomics Platform"/>
            <consortium name="The Broad Institute Genome Sequencing Center for Infectious Disease"/>
            <person name="Wu L."/>
            <person name="Ma J."/>
        </authorList>
    </citation>
    <scope>NUCLEOTIDE SEQUENCE [LARGE SCALE GENOMIC DNA]</scope>
    <source>
        <strain evidence="5 6">JCM 10367</strain>
    </source>
</reference>
<feature type="transmembrane region" description="Helical" evidence="2">
    <location>
        <begin position="58"/>
        <end position="84"/>
    </location>
</feature>
<dbReference type="RefSeq" id="WP_344001728.1">
    <property type="nucleotide sequence ID" value="NZ_BAAAGU010000031.1"/>
</dbReference>
<dbReference type="InterPro" id="IPR025241">
    <property type="entry name" value="DUF4190"/>
</dbReference>
<evidence type="ECO:0000259" key="3">
    <source>
        <dbReference type="Pfam" id="PF13828"/>
    </source>
</evidence>
<protein>
    <recommendedName>
        <fullName evidence="7">DUF4190 domain-containing protein</fullName>
    </recommendedName>
</protein>
<name>A0ABN1HI96_9ACTN</name>
<dbReference type="InterPro" id="IPR026004">
    <property type="entry name" value="Septum_form"/>
</dbReference>
<evidence type="ECO:0008006" key="7">
    <source>
        <dbReference type="Google" id="ProtNLM"/>
    </source>
</evidence>
<sequence>MSTPLSSGPQGPPDPSPAPGPEPGGHPPGQVPYGGVPGFAPYGLYGPSGPRPPAALNAMAVAALVLGLLCLLPGAGLLLGLIALRQIRRRGEKGRGMAVAGVVLSSAGLVLWAVALVTGAASAVWAEARKAWHAERMTDLRPGDCFNSPGGLREWTDEPAKVPCAQVHDGEVFAVLSQPRGPYPGDDRLTAVAEKKCASLQYTYVGGSWDLPDHVAPYHGVPSREGWRLGDRRIVCVFGHRDARSGLIGSLREGGTMPGGQPVTAREALGVAVSPSGSGGEPARRAEGGEARVWRAR</sequence>
<feature type="domain" description="DUF4190" evidence="3">
    <location>
        <begin position="59"/>
        <end position="115"/>
    </location>
</feature>
<gene>
    <name evidence="5" type="ORF">GCM10009535_32510</name>
</gene>
<organism evidence="5 6">
    <name type="scientific">Streptomyces thermocarboxydovorans</name>
    <dbReference type="NCBI Taxonomy" id="59298"/>
    <lineage>
        <taxon>Bacteria</taxon>
        <taxon>Bacillati</taxon>
        <taxon>Actinomycetota</taxon>
        <taxon>Actinomycetes</taxon>
        <taxon>Kitasatosporales</taxon>
        <taxon>Streptomycetaceae</taxon>
        <taxon>Streptomyces</taxon>
    </lineage>
</organism>
<dbReference type="Pfam" id="PF13828">
    <property type="entry name" value="DUF4190"/>
    <property type="match status" value="1"/>
</dbReference>
<feature type="domain" description="Septum formation-related" evidence="4">
    <location>
        <begin position="143"/>
        <end position="238"/>
    </location>
</feature>
<proteinExistence type="predicted"/>
<comment type="caution">
    <text evidence="5">The sequence shown here is derived from an EMBL/GenBank/DDBJ whole genome shotgun (WGS) entry which is preliminary data.</text>
</comment>
<feature type="region of interest" description="Disordered" evidence="1">
    <location>
        <begin position="1"/>
        <end position="32"/>
    </location>
</feature>
<keyword evidence="6" id="KW-1185">Reference proteome</keyword>
<accession>A0ABN1HI96</accession>
<feature type="transmembrane region" description="Helical" evidence="2">
    <location>
        <begin position="96"/>
        <end position="126"/>
    </location>
</feature>
<evidence type="ECO:0000313" key="6">
    <source>
        <dbReference type="Proteomes" id="UP001500724"/>
    </source>
</evidence>
<evidence type="ECO:0000313" key="5">
    <source>
        <dbReference type="EMBL" id="GAA0651748.1"/>
    </source>
</evidence>
<feature type="compositionally biased region" description="Basic and acidic residues" evidence="1">
    <location>
        <begin position="282"/>
        <end position="297"/>
    </location>
</feature>
<feature type="region of interest" description="Disordered" evidence="1">
    <location>
        <begin position="272"/>
        <end position="297"/>
    </location>
</feature>
<dbReference type="Proteomes" id="UP001500724">
    <property type="component" value="Unassembled WGS sequence"/>
</dbReference>
<evidence type="ECO:0000259" key="4">
    <source>
        <dbReference type="Pfam" id="PF13845"/>
    </source>
</evidence>